<feature type="region of interest" description="Disordered" evidence="8">
    <location>
        <begin position="162"/>
        <end position="183"/>
    </location>
</feature>
<keyword evidence="10" id="KW-1185">Reference proteome</keyword>
<evidence type="ECO:0000313" key="9">
    <source>
        <dbReference type="EMBL" id="CAJ1929708.1"/>
    </source>
</evidence>
<dbReference type="GO" id="GO:0048364">
    <property type="term" value="P:root development"/>
    <property type="evidence" value="ECO:0007669"/>
    <property type="project" value="InterPro"/>
</dbReference>
<dbReference type="PANTHER" id="PTHR33348">
    <property type="entry name" value="PRECURSOR OF CEP5"/>
    <property type="match status" value="1"/>
</dbReference>
<reference evidence="9" key="1">
    <citation type="submission" date="2023-10" db="EMBL/GenBank/DDBJ databases">
        <authorList>
            <person name="Domelevo Entfellner J.-B."/>
        </authorList>
    </citation>
    <scope>NUCLEOTIDE SEQUENCE</scope>
</reference>
<evidence type="ECO:0000313" key="10">
    <source>
        <dbReference type="Proteomes" id="UP001189624"/>
    </source>
</evidence>
<organism evidence="9 10">
    <name type="scientific">Sphenostylis stenocarpa</name>
    <dbReference type="NCBI Taxonomy" id="92480"/>
    <lineage>
        <taxon>Eukaryota</taxon>
        <taxon>Viridiplantae</taxon>
        <taxon>Streptophyta</taxon>
        <taxon>Embryophyta</taxon>
        <taxon>Tracheophyta</taxon>
        <taxon>Spermatophyta</taxon>
        <taxon>Magnoliopsida</taxon>
        <taxon>eudicotyledons</taxon>
        <taxon>Gunneridae</taxon>
        <taxon>Pentapetalae</taxon>
        <taxon>rosids</taxon>
        <taxon>fabids</taxon>
        <taxon>Fabales</taxon>
        <taxon>Fabaceae</taxon>
        <taxon>Papilionoideae</taxon>
        <taxon>50 kb inversion clade</taxon>
        <taxon>NPAAA clade</taxon>
        <taxon>indigoferoid/millettioid clade</taxon>
        <taxon>Phaseoleae</taxon>
        <taxon>Sphenostylis</taxon>
    </lineage>
</organism>
<evidence type="ECO:0000256" key="6">
    <source>
        <dbReference type="ARBA" id="ARBA00022729"/>
    </source>
</evidence>
<evidence type="ECO:0000256" key="4">
    <source>
        <dbReference type="ARBA" id="ARBA00022525"/>
    </source>
</evidence>
<evidence type="ECO:0000256" key="7">
    <source>
        <dbReference type="ARBA" id="ARBA00023278"/>
    </source>
</evidence>
<comment type="subcellular location">
    <subcellularLocation>
        <location evidence="1">Secreted</location>
        <location evidence="1">Extracellular space</location>
        <location evidence="1">Apoplast</location>
    </subcellularLocation>
</comment>
<dbReference type="InterPro" id="IPR033250">
    <property type="entry name" value="CEP"/>
</dbReference>
<sequence>MNLSSYISIRISLAKELLNYCFLLSKLLNMPEFQSMHKYFTIFLAIVACHGSLFVHGRHIKPLNQHSSLNANPTLAPLRATINNVVHTPSEDQLKATEAPIVQKYEFADADSGGSGVGYADSFQPTTPGHSPGVGHNKIDAEDDKDVKVNGVLLHSPHVNVPMAEEKDFRPTNPGHSPGVGHR</sequence>
<evidence type="ECO:0000256" key="3">
    <source>
        <dbReference type="ARBA" id="ARBA00022523"/>
    </source>
</evidence>
<keyword evidence="5" id="KW-0372">Hormone</keyword>
<comment type="similarity">
    <text evidence="2">Belongs to the C-terminally encoded plant signaling peptide (CEP) family.</text>
</comment>
<dbReference type="GO" id="GO:1902025">
    <property type="term" value="P:nitrate import"/>
    <property type="evidence" value="ECO:0007669"/>
    <property type="project" value="TreeGrafter"/>
</dbReference>
<keyword evidence="6" id="KW-0732">Signal</keyword>
<protein>
    <submittedName>
        <fullName evidence="9">Uncharacterized protein</fullName>
    </submittedName>
</protein>
<evidence type="ECO:0000256" key="8">
    <source>
        <dbReference type="SAM" id="MobiDB-lite"/>
    </source>
</evidence>
<keyword evidence="7" id="KW-0379">Hydroxylation</keyword>
<evidence type="ECO:0000256" key="2">
    <source>
        <dbReference type="ARBA" id="ARBA00008963"/>
    </source>
</evidence>
<evidence type="ECO:0000256" key="1">
    <source>
        <dbReference type="ARBA" id="ARBA00004271"/>
    </source>
</evidence>
<dbReference type="GO" id="GO:0005179">
    <property type="term" value="F:hormone activity"/>
    <property type="evidence" value="ECO:0007669"/>
    <property type="project" value="UniProtKB-KW"/>
</dbReference>
<dbReference type="AlphaFoldDB" id="A0AA86SHW5"/>
<gene>
    <name evidence="9" type="ORF">AYBTSS11_LOCUS4532</name>
</gene>
<dbReference type="GO" id="GO:0048046">
    <property type="term" value="C:apoplast"/>
    <property type="evidence" value="ECO:0007669"/>
    <property type="project" value="UniProtKB-SubCell"/>
</dbReference>
<name>A0AA86SHW5_9FABA</name>
<accession>A0AA86SHW5</accession>
<dbReference type="PANTHER" id="PTHR33348:SF44">
    <property type="entry name" value="PRECURSOR OF CEP6"/>
    <property type="match status" value="1"/>
</dbReference>
<proteinExistence type="inferred from homology"/>
<keyword evidence="3" id="KW-0052">Apoplast</keyword>
<dbReference type="GO" id="GO:1901371">
    <property type="term" value="P:regulation of leaf morphogenesis"/>
    <property type="evidence" value="ECO:0007669"/>
    <property type="project" value="TreeGrafter"/>
</dbReference>
<dbReference type="EMBL" id="OY731399">
    <property type="protein sequence ID" value="CAJ1929708.1"/>
    <property type="molecule type" value="Genomic_DNA"/>
</dbReference>
<dbReference type="GO" id="GO:2000280">
    <property type="term" value="P:regulation of root development"/>
    <property type="evidence" value="ECO:0007669"/>
    <property type="project" value="TreeGrafter"/>
</dbReference>
<evidence type="ECO:0000256" key="5">
    <source>
        <dbReference type="ARBA" id="ARBA00022702"/>
    </source>
</evidence>
<dbReference type="Proteomes" id="UP001189624">
    <property type="component" value="Chromosome 2"/>
</dbReference>
<keyword evidence="4" id="KW-0964">Secreted</keyword>
<dbReference type="GO" id="GO:0006995">
    <property type="term" value="P:cellular response to nitrogen starvation"/>
    <property type="evidence" value="ECO:0007669"/>
    <property type="project" value="UniProtKB-ARBA"/>
</dbReference>
<dbReference type="Gramene" id="rna-AYBTSS11_LOCUS4532">
    <property type="protein sequence ID" value="CAJ1929708.1"/>
    <property type="gene ID" value="gene-AYBTSS11_LOCUS4532"/>
</dbReference>